<reference evidence="2" key="1">
    <citation type="journal article" date="2022" name="Mol. Ecol. Resour.">
        <title>The genomes of chicory, endive, great burdock and yacon provide insights into Asteraceae palaeo-polyploidization history and plant inulin production.</title>
        <authorList>
            <person name="Fan W."/>
            <person name="Wang S."/>
            <person name="Wang H."/>
            <person name="Wang A."/>
            <person name="Jiang F."/>
            <person name="Liu H."/>
            <person name="Zhao H."/>
            <person name="Xu D."/>
            <person name="Zhang Y."/>
        </authorList>
    </citation>
    <scope>NUCLEOTIDE SEQUENCE [LARGE SCALE GENOMIC DNA]</scope>
    <source>
        <strain evidence="2">cv. Punajuju</strain>
    </source>
</reference>
<gene>
    <name evidence="1" type="ORF">L2E82_04556</name>
</gene>
<protein>
    <submittedName>
        <fullName evidence="1">Uncharacterized protein</fullName>
    </submittedName>
</protein>
<keyword evidence="2" id="KW-1185">Reference proteome</keyword>
<name>A0ACB9H7T4_CICIN</name>
<dbReference type="Proteomes" id="UP001055811">
    <property type="component" value="Linkage Group LG01"/>
</dbReference>
<comment type="caution">
    <text evidence="1">The sequence shown here is derived from an EMBL/GenBank/DDBJ whole genome shotgun (WGS) entry which is preliminary data.</text>
</comment>
<accession>A0ACB9H7T4</accession>
<dbReference type="EMBL" id="CM042009">
    <property type="protein sequence ID" value="KAI3791022.1"/>
    <property type="molecule type" value="Genomic_DNA"/>
</dbReference>
<sequence length="260" mass="29994">MVKKVWKIRRLDIHNLGEATRETQKYLKQIKKNTQEKVMENGWRRDNVSFADVVKGSITATVYHEKVAKEEKDTETISLNMWEENGSYSIFTMQKKEDCYSLIVKLWHILKVEARRYKIRIKEMEGRTFEFEKRNEMIQNETADDTLSSDEDLSGEEQSETHLTMKSRSGRTNPSFEKKALNGQKATSETSCGENQLSKSPKENGASPSMSTMGLEGEENKGPLEDTYYKSKQTHQGVCDCEIEKSTKQRNPNGEETRIV</sequence>
<proteinExistence type="predicted"/>
<organism evidence="1 2">
    <name type="scientific">Cichorium intybus</name>
    <name type="common">Chicory</name>
    <dbReference type="NCBI Taxonomy" id="13427"/>
    <lineage>
        <taxon>Eukaryota</taxon>
        <taxon>Viridiplantae</taxon>
        <taxon>Streptophyta</taxon>
        <taxon>Embryophyta</taxon>
        <taxon>Tracheophyta</taxon>
        <taxon>Spermatophyta</taxon>
        <taxon>Magnoliopsida</taxon>
        <taxon>eudicotyledons</taxon>
        <taxon>Gunneridae</taxon>
        <taxon>Pentapetalae</taxon>
        <taxon>asterids</taxon>
        <taxon>campanulids</taxon>
        <taxon>Asterales</taxon>
        <taxon>Asteraceae</taxon>
        <taxon>Cichorioideae</taxon>
        <taxon>Cichorieae</taxon>
        <taxon>Cichoriinae</taxon>
        <taxon>Cichorium</taxon>
    </lineage>
</organism>
<evidence type="ECO:0000313" key="2">
    <source>
        <dbReference type="Proteomes" id="UP001055811"/>
    </source>
</evidence>
<reference evidence="1 2" key="2">
    <citation type="journal article" date="2022" name="Mol. Ecol. Resour.">
        <title>The genomes of chicory, endive, great burdock and yacon provide insights into Asteraceae paleo-polyploidization history and plant inulin production.</title>
        <authorList>
            <person name="Fan W."/>
            <person name="Wang S."/>
            <person name="Wang H."/>
            <person name="Wang A."/>
            <person name="Jiang F."/>
            <person name="Liu H."/>
            <person name="Zhao H."/>
            <person name="Xu D."/>
            <person name="Zhang Y."/>
        </authorList>
    </citation>
    <scope>NUCLEOTIDE SEQUENCE [LARGE SCALE GENOMIC DNA]</scope>
    <source>
        <strain evidence="2">cv. Punajuju</strain>
        <tissue evidence="1">Leaves</tissue>
    </source>
</reference>
<evidence type="ECO:0000313" key="1">
    <source>
        <dbReference type="EMBL" id="KAI3791022.1"/>
    </source>
</evidence>